<accession>A0A915YL61</accession>
<evidence type="ECO:0000313" key="2">
    <source>
        <dbReference type="Proteomes" id="UP001060919"/>
    </source>
</evidence>
<dbReference type="KEGG" id="aup:AsAng_0055750"/>
<organism evidence="1 2">
    <name type="scientific">Aureispira anguillae</name>
    <dbReference type="NCBI Taxonomy" id="2864201"/>
    <lineage>
        <taxon>Bacteria</taxon>
        <taxon>Pseudomonadati</taxon>
        <taxon>Bacteroidota</taxon>
        <taxon>Saprospiria</taxon>
        <taxon>Saprospirales</taxon>
        <taxon>Saprospiraceae</taxon>
        <taxon>Aureispira</taxon>
    </lineage>
</organism>
<name>A0A915YL61_9BACT</name>
<dbReference type="AlphaFoldDB" id="A0A915YL61"/>
<gene>
    <name evidence="1" type="ORF">AsAng_0055750</name>
</gene>
<dbReference type="Proteomes" id="UP001060919">
    <property type="component" value="Chromosome"/>
</dbReference>
<keyword evidence="2" id="KW-1185">Reference proteome</keyword>
<dbReference type="EMBL" id="AP026867">
    <property type="protein sequence ID" value="BDS14793.1"/>
    <property type="molecule type" value="Genomic_DNA"/>
</dbReference>
<evidence type="ECO:0000313" key="1">
    <source>
        <dbReference type="EMBL" id="BDS14793.1"/>
    </source>
</evidence>
<dbReference type="RefSeq" id="WP_264790001.1">
    <property type="nucleotide sequence ID" value="NZ_AP026867.1"/>
</dbReference>
<proteinExistence type="predicted"/>
<reference evidence="1" key="1">
    <citation type="submission" date="2022-09" db="EMBL/GenBank/DDBJ databases">
        <title>Aureispira anguillicida sp. nov., isolated from Leptocephalus of Japanese eel Anguilla japonica.</title>
        <authorList>
            <person name="Yuasa K."/>
            <person name="Mekata T."/>
            <person name="Ikunari K."/>
        </authorList>
    </citation>
    <scope>NUCLEOTIDE SEQUENCE</scope>
    <source>
        <strain evidence="1">EL160426</strain>
    </source>
</reference>
<protein>
    <submittedName>
        <fullName evidence="1">Uncharacterized protein</fullName>
    </submittedName>
</protein>
<sequence length="174" mass="20923">MKRYLANTDSLSYDKTFNLLYLIKNYLPIRKKTSLIRKEQQEDKEFSNLFIWDINTKQKSKVFSDEIAQTEQVQKIIFEKDYNEKEQRIVFNIETQLLNYHNVPFRHPKNNLLIETYHRSSEKHHLWLCDKQGKGLQKIASLSSNTQWHLDVGNHLIRMITHSKTDIDVQEITW</sequence>